<protein>
    <submittedName>
        <fullName evidence="1">Uncharacterized protein</fullName>
    </submittedName>
</protein>
<name>A0A7C0U436_DESA2</name>
<sequence length="61" mass="7262">MAIARGGSVWNKRKLYKCPKCHKKGVYETWIHGVGLITRCRYCKRLTHGDIKDYMEIYKEK</sequence>
<proteinExistence type="predicted"/>
<reference evidence="1" key="1">
    <citation type="journal article" date="2020" name="mSystems">
        <title>Genome- and Community-Level Interaction Insights into Carbon Utilization and Element Cycling Functions of Hydrothermarchaeota in Hydrothermal Sediment.</title>
        <authorList>
            <person name="Zhou Z."/>
            <person name="Liu Y."/>
            <person name="Xu W."/>
            <person name="Pan J."/>
            <person name="Luo Z.H."/>
            <person name="Li M."/>
        </authorList>
    </citation>
    <scope>NUCLEOTIDE SEQUENCE [LARGE SCALE GENOMIC DNA]</scope>
    <source>
        <strain evidence="1">HyVt-233</strain>
    </source>
</reference>
<dbReference type="EMBL" id="DRBS01000359">
    <property type="protein sequence ID" value="HDD45115.1"/>
    <property type="molecule type" value="Genomic_DNA"/>
</dbReference>
<accession>A0A7C0U436</accession>
<comment type="caution">
    <text evidence="1">The sequence shown here is derived from an EMBL/GenBank/DDBJ whole genome shotgun (WGS) entry which is preliminary data.</text>
</comment>
<dbReference type="Proteomes" id="UP000886289">
    <property type="component" value="Unassembled WGS sequence"/>
</dbReference>
<evidence type="ECO:0000313" key="1">
    <source>
        <dbReference type="EMBL" id="HDD45115.1"/>
    </source>
</evidence>
<gene>
    <name evidence="1" type="ORF">ENG63_09705</name>
</gene>
<organism evidence="1">
    <name type="scientific">Desulfofervidus auxilii</name>
    <dbReference type="NCBI Taxonomy" id="1621989"/>
    <lineage>
        <taxon>Bacteria</taxon>
        <taxon>Pseudomonadati</taxon>
        <taxon>Thermodesulfobacteriota</taxon>
        <taxon>Candidatus Desulfofervidia</taxon>
        <taxon>Candidatus Desulfofervidales</taxon>
        <taxon>Candidatus Desulfofervidaceae</taxon>
        <taxon>Candidatus Desulfofervidus</taxon>
    </lineage>
</organism>
<dbReference type="AlphaFoldDB" id="A0A7C0U436"/>